<dbReference type="InterPro" id="IPR036390">
    <property type="entry name" value="WH_DNA-bd_sf"/>
</dbReference>
<gene>
    <name evidence="1" type="ORF">AMJ44_09020</name>
</gene>
<dbReference type="Proteomes" id="UP000051861">
    <property type="component" value="Unassembled WGS sequence"/>
</dbReference>
<protein>
    <recommendedName>
        <fullName evidence="3">ArnR1-like winged helix-turn-helix domain-containing protein</fullName>
    </recommendedName>
</protein>
<proteinExistence type="predicted"/>
<organism evidence="1 2">
    <name type="scientific">candidate division WOR-1 bacterium DG_54_3</name>
    <dbReference type="NCBI Taxonomy" id="1703775"/>
    <lineage>
        <taxon>Bacteria</taxon>
        <taxon>Bacillati</taxon>
        <taxon>Saganbacteria</taxon>
    </lineage>
</organism>
<accession>A0A0S7XV66</accession>
<dbReference type="Gene3D" id="1.10.10.10">
    <property type="entry name" value="Winged helix-like DNA-binding domain superfamily/Winged helix DNA-binding domain"/>
    <property type="match status" value="1"/>
</dbReference>
<dbReference type="InterPro" id="IPR036388">
    <property type="entry name" value="WH-like_DNA-bd_sf"/>
</dbReference>
<sequence length="128" mass="15371">MAKKYKSWELYMCLALNRLVMELDLDLYQGGLEEKLDEILAKKDAKLPKSEISYEIKSNHQMTNKILSKLEELGLIKIEFEDPSYNISITKEGVLYIRKYNEFYISMYEDIIKDHYKFRQIPAWFRTK</sequence>
<comment type="caution">
    <text evidence="1">The sequence shown here is derived from an EMBL/GenBank/DDBJ whole genome shotgun (WGS) entry which is preliminary data.</text>
</comment>
<name>A0A0S7XV66_UNCSA</name>
<dbReference type="SUPFAM" id="SSF46785">
    <property type="entry name" value="Winged helix' DNA-binding domain"/>
    <property type="match status" value="1"/>
</dbReference>
<dbReference type="EMBL" id="LIZX01000092">
    <property type="protein sequence ID" value="KPJ66075.1"/>
    <property type="molecule type" value="Genomic_DNA"/>
</dbReference>
<reference evidence="1 2" key="1">
    <citation type="journal article" date="2015" name="Microbiome">
        <title>Genomic resolution of linkages in carbon, nitrogen, and sulfur cycling among widespread estuary sediment bacteria.</title>
        <authorList>
            <person name="Baker B.J."/>
            <person name="Lazar C.S."/>
            <person name="Teske A.P."/>
            <person name="Dick G.J."/>
        </authorList>
    </citation>
    <scope>NUCLEOTIDE SEQUENCE [LARGE SCALE GENOMIC DNA]</scope>
    <source>
        <strain evidence="1">DG_54_3</strain>
    </source>
</reference>
<dbReference type="AlphaFoldDB" id="A0A0S7XV66"/>
<evidence type="ECO:0000313" key="2">
    <source>
        <dbReference type="Proteomes" id="UP000051861"/>
    </source>
</evidence>
<evidence type="ECO:0008006" key="3">
    <source>
        <dbReference type="Google" id="ProtNLM"/>
    </source>
</evidence>
<evidence type="ECO:0000313" key="1">
    <source>
        <dbReference type="EMBL" id="KPJ66075.1"/>
    </source>
</evidence>